<dbReference type="SUPFAM" id="SSF56281">
    <property type="entry name" value="Metallo-hydrolase/oxidoreductase"/>
    <property type="match status" value="1"/>
</dbReference>
<dbReference type="Gene3D" id="1.10.10.10">
    <property type="entry name" value="Winged helix-like DNA-binding domain superfamily/Winged helix DNA-binding domain"/>
    <property type="match status" value="1"/>
</dbReference>
<dbReference type="InterPro" id="IPR001279">
    <property type="entry name" value="Metallo-B-lactamas"/>
</dbReference>
<keyword evidence="3" id="KW-1185">Reference proteome</keyword>
<proteinExistence type="predicted"/>
<name>A0A927C515_9GAMM</name>
<dbReference type="InterPro" id="IPR048933">
    <property type="entry name" value="B_lactamase-like_C"/>
</dbReference>
<dbReference type="RefSeq" id="WP_190766182.1">
    <property type="nucleotide sequence ID" value="NZ_JACXLD010000008.1"/>
</dbReference>
<comment type="caution">
    <text evidence="2">The sequence shown here is derived from an EMBL/GenBank/DDBJ whole genome shotgun (WGS) entry which is preliminary data.</text>
</comment>
<gene>
    <name evidence="2" type="ORF">IB286_12800</name>
</gene>
<dbReference type="AlphaFoldDB" id="A0A927C515"/>
<evidence type="ECO:0000259" key="1">
    <source>
        <dbReference type="SMART" id="SM00849"/>
    </source>
</evidence>
<dbReference type="InterPro" id="IPR050662">
    <property type="entry name" value="Sec-metab_biosynth-thioest"/>
</dbReference>
<dbReference type="Proteomes" id="UP000610558">
    <property type="component" value="Unassembled WGS sequence"/>
</dbReference>
<organism evidence="2 3">
    <name type="scientific">Spongiibacter pelagi</name>
    <dbReference type="NCBI Taxonomy" id="2760804"/>
    <lineage>
        <taxon>Bacteria</taxon>
        <taxon>Pseudomonadati</taxon>
        <taxon>Pseudomonadota</taxon>
        <taxon>Gammaproteobacteria</taxon>
        <taxon>Cellvibrionales</taxon>
        <taxon>Spongiibacteraceae</taxon>
        <taxon>Spongiibacter</taxon>
    </lineage>
</organism>
<dbReference type="InterPro" id="IPR036866">
    <property type="entry name" value="RibonucZ/Hydroxyglut_hydro"/>
</dbReference>
<protein>
    <submittedName>
        <fullName evidence="2">MBL fold metallo-hydrolase</fullName>
    </submittedName>
</protein>
<dbReference type="SMART" id="SM00849">
    <property type="entry name" value="Lactamase_B"/>
    <property type="match status" value="1"/>
</dbReference>
<evidence type="ECO:0000313" key="2">
    <source>
        <dbReference type="EMBL" id="MBD2859881.1"/>
    </source>
</evidence>
<dbReference type="PANTHER" id="PTHR23131">
    <property type="entry name" value="ENDORIBONUCLEASE LACTB2"/>
    <property type="match status" value="1"/>
</dbReference>
<dbReference type="Pfam" id="PF00753">
    <property type="entry name" value="Lactamase_B"/>
    <property type="match status" value="1"/>
</dbReference>
<accession>A0A927C515</accession>
<evidence type="ECO:0000313" key="3">
    <source>
        <dbReference type="Proteomes" id="UP000610558"/>
    </source>
</evidence>
<dbReference type="PANTHER" id="PTHR23131:SF4">
    <property type="entry name" value="METALLO-BETA-LACTAMASE SUPERFAMILY POTEIN"/>
    <property type="match status" value="1"/>
</dbReference>
<reference evidence="2" key="1">
    <citation type="submission" date="2020-09" db="EMBL/GenBank/DDBJ databases">
        <authorList>
            <person name="Yoon J.-W."/>
        </authorList>
    </citation>
    <scope>NUCLEOTIDE SEQUENCE</scope>
    <source>
        <strain evidence="2">KMU-158</strain>
    </source>
</reference>
<dbReference type="InterPro" id="IPR036388">
    <property type="entry name" value="WH-like_DNA-bd_sf"/>
</dbReference>
<sequence length="368" mass="41797">MTANKAEGIRYPYSEPPKKGEWIEVAQGVYWLQMALPMALDHINLYVIEDDQGWWIVDTGMKWGDTQERWQLLFDGPMQGKPLLGVICTHLHPDHIGQAGWLCKTWKVPLCMSIGEYLSARTMTAPAPNGEPNWALIQHFIRSGIPEQTVQQMASKFQGFGDIVEPLPRSYRRLRDGQTLSIGGREWQVMIGSGHSPEHVCLYDARDHILLSGDQIIPRITSNVSVMPTEPEANPLVDWFNSLRRFRAELPEDTLILPAHNAPFYGAHYRLEHLIAHHESHLAAIEKACAEQPKTALELFPVLFEREVGVHEMPLALGEAVAHLHYLYELGRLERELHEDGAYRYHSVDLEHCPYTQTEAGSPLPIEV</sequence>
<dbReference type="Pfam" id="PF21221">
    <property type="entry name" value="B_lactamase-like_C"/>
    <property type="match status" value="1"/>
</dbReference>
<feature type="domain" description="Metallo-beta-lactamase" evidence="1">
    <location>
        <begin position="42"/>
        <end position="260"/>
    </location>
</feature>
<dbReference type="EMBL" id="JACXLD010000008">
    <property type="protein sequence ID" value="MBD2859881.1"/>
    <property type="molecule type" value="Genomic_DNA"/>
</dbReference>
<dbReference type="Gene3D" id="3.60.15.10">
    <property type="entry name" value="Ribonuclease Z/Hydroxyacylglutathione hydrolase-like"/>
    <property type="match status" value="1"/>
</dbReference>